<keyword evidence="4" id="KW-0812">Transmembrane</keyword>
<dbReference type="PROSITE" id="PS50125">
    <property type="entry name" value="GUANYLATE_CYCLASE_2"/>
    <property type="match status" value="1"/>
</dbReference>
<dbReference type="EC" id="4.6.1.1" evidence="8"/>
<organism evidence="8">
    <name type="scientific">uncultured bacterium contig00113</name>
    <dbReference type="NCBI Taxonomy" id="1181576"/>
    <lineage>
        <taxon>Bacteria</taxon>
        <taxon>environmental samples</taxon>
    </lineage>
</organism>
<keyword evidence="6" id="KW-0472">Membrane</keyword>
<dbReference type="EMBL" id="JQ844281">
    <property type="protein sequence ID" value="AGS54225.1"/>
    <property type="molecule type" value="Genomic_DNA"/>
</dbReference>
<dbReference type="Pfam" id="PF00211">
    <property type="entry name" value="Guanylate_cyc"/>
    <property type="match status" value="1"/>
</dbReference>
<dbReference type="GO" id="GO:0035556">
    <property type="term" value="P:intracellular signal transduction"/>
    <property type="evidence" value="ECO:0007669"/>
    <property type="project" value="InterPro"/>
</dbReference>
<protein>
    <submittedName>
        <fullName evidence="8">Adenylate cyclase</fullName>
        <ecNumber evidence="8">4.6.1.1</ecNumber>
    </submittedName>
</protein>
<evidence type="ECO:0000256" key="2">
    <source>
        <dbReference type="ARBA" id="ARBA00005381"/>
    </source>
</evidence>
<evidence type="ECO:0000256" key="4">
    <source>
        <dbReference type="ARBA" id="ARBA00022692"/>
    </source>
</evidence>
<dbReference type="InterPro" id="IPR050697">
    <property type="entry name" value="Adenylyl/Guanylyl_Cyclase_3/4"/>
</dbReference>
<dbReference type="SUPFAM" id="SSF55073">
    <property type="entry name" value="Nucleotide cyclase"/>
    <property type="match status" value="1"/>
</dbReference>
<keyword evidence="3" id="KW-1003">Cell membrane</keyword>
<dbReference type="PANTHER" id="PTHR43081:SF1">
    <property type="entry name" value="ADENYLATE CYCLASE, TERMINAL-DIFFERENTIATION SPECIFIC"/>
    <property type="match status" value="1"/>
</dbReference>
<evidence type="ECO:0000259" key="7">
    <source>
        <dbReference type="PROSITE" id="PS50125"/>
    </source>
</evidence>
<dbReference type="GO" id="GO:0006171">
    <property type="term" value="P:cAMP biosynthetic process"/>
    <property type="evidence" value="ECO:0007669"/>
    <property type="project" value="TreeGrafter"/>
</dbReference>
<reference evidence="8" key="1">
    <citation type="submission" date="2012-03" db="EMBL/GenBank/DDBJ databases">
        <title>Functional metagenomics reveals considerable lignocellulase gene clusters in the gut microbiome of a wood-feeding higher termite.</title>
        <authorList>
            <person name="Liu N."/>
        </authorList>
    </citation>
    <scope>NUCLEOTIDE SEQUENCE</scope>
</reference>
<evidence type="ECO:0000256" key="5">
    <source>
        <dbReference type="ARBA" id="ARBA00022989"/>
    </source>
</evidence>
<accession>A0A806K2W2</accession>
<comment type="similarity">
    <text evidence="2">Belongs to the adenylyl cyclase class-3 family.</text>
</comment>
<proteinExistence type="inferred from homology"/>
<dbReference type="AlphaFoldDB" id="A0A806K2W2"/>
<evidence type="ECO:0000256" key="1">
    <source>
        <dbReference type="ARBA" id="ARBA00004196"/>
    </source>
</evidence>
<dbReference type="Gene3D" id="3.30.70.1230">
    <property type="entry name" value="Nucleotide cyclase"/>
    <property type="match status" value="1"/>
</dbReference>
<feature type="domain" description="Guanylate cyclase" evidence="7">
    <location>
        <begin position="61"/>
        <end position="193"/>
    </location>
</feature>
<evidence type="ECO:0000313" key="8">
    <source>
        <dbReference type="EMBL" id="AGS54225.1"/>
    </source>
</evidence>
<dbReference type="InterPro" id="IPR001054">
    <property type="entry name" value="A/G_cyclase"/>
</dbReference>
<dbReference type="GO" id="GO:0004016">
    <property type="term" value="F:adenylate cyclase activity"/>
    <property type="evidence" value="ECO:0007669"/>
    <property type="project" value="UniProtKB-EC"/>
</dbReference>
<dbReference type="SMART" id="SM00044">
    <property type="entry name" value="CYCc"/>
    <property type="match status" value="1"/>
</dbReference>
<comment type="subcellular location">
    <subcellularLocation>
        <location evidence="1">Cell envelope</location>
    </subcellularLocation>
</comment>
<keyword evidence="5" id="KW-1133">Transmembrane helix</keyword>
<dbReference type="FunFam" id="3.30.70.1230:FF:000016">
    <property type="entry name" value="Adenylate/guanylate cyclase domain-containing protein"/>
    <property type="match status" value="1"/>
</dbReference>
<name>A0A806K2W2_9BACT</name>
<dbReference type="InterPro" id="IPR029787">
    <property type="entry name" value="Nucleotide_cyclase"/>
</dbReference>
<sequence length="318" mass="36143">MIEELDRAYKQIKRYAFDAVLAGKKEERIRQIFQKYVPKDVIERFFASPEKMLVGDNRKLAILFSDIRSFTTISEGMAPDDLVNSLNRYFSGQVDIIYKRSGIVDKYIGDAIMAFWGAPEKHDDDALQSVLSGLEMIDAIAVFNENQKKIGKCEFRIGIGINYGEVTVGNIGSERKMDYTVIGDAVNLASRMEGLTKTYHSEILITEALHEELKKSPSAGLFFRLLDTVAVKGKTRGVKIYTVKRALSPAEQKAWPIHNQGMELYYRRSFREAAEKFKETYASLQGDFNAQNLYRRCAEYAVNPPPEGWDGVEVMKTK</sequence>
<dbReference type="CDD" id="cd07302">
    <property type="entry name" value="CHD"/>
    <property type="match status" value="1"/>
</dbReference>
<evidence type="ECO:0000256" key="3">
    <source>
        <dbReference type="ARBA" id="ARBA00022475"/>
    </source>
</evidence>
<dbReference type="PANTHER" id="PTHR43081">
    <property type="entry name" value="ADENYLATE CYCLASE, TERMINAL-DIFFERENTIATION SPECIFIC-RELATED"/>
    <property type="match status" value="1"/>
</dbReference>
<dbReference type="GO" id="GO:0030313">
    <property type="term" value="C:cell envelope"/>
    <property type="evidence" value="ECO:0007669"/>
    <property type="project" value="UniProtKB-SubCell"/>
</dbReference>
<evidence type="ECO:0000256" key="6">
    <source>
        <dbReference type="ARBA" id="ARBA00023136"/>
    </source>
</evidence>
<keyword evidence="8" id="KW-0456">Lyase</keyword>